<gene>
    <name evidence="7" type="ORF">FH972_014626</name>
</gene>
<proteinExistence type="predicted"/>
<protein>
    <recommendedName>
        <fullName evidence="6">BHLH domain-containing protein</fullName>
    </recommendedName>
</protein>
<feature type="coiled-coil region" evidence="5">
    <location>
        <begin position="65"/>
        <end position="92"/>
    </location>
</feature>
<organism evidence="7 8">
    <name type="scientific">Carpinus fangiana</name>
    <dbReference type="NCBI Taxonomy" id="176857"/>
    <lineage>
        <taxon>Eukaryota</taxon>
        <taxon>Viridiplantae</taxon>
        <taxon>Streptophyta</taxon>
        <taxon>Embryophyta</taxon>
        <taxon>Tracheophyta</taxon>
        <taxon>Spermatophyta</taxon>
        <taxon>Magnoliopsida</taxon>
        <taxon>eudicotyledons</taxon>
        <taxon>Gunneridae</taxon>
        <taxon>Pentapetalae</taxon>
        <taxon>rosids</taxon>
        <taxon>fabids</taxon>
        <taxon>Fagales</taxon>
        <taxon>Betulaceae</taxon>
        <taxon>Carpinus</taxon>
    </lineage>
</organism>
<dbReference type="EMBL" id="CM017326">
    <property type="protein sequence ID" value="KAE8075946.1"/>
    <property type="molecule type" value="Genomic_DNA"/>
</dbReference>
<comment type="subcellular location">
    <subcellularLocation>
        <location evidence="1">Nucleus</location>
    </subcellularLocation>
</comment>
<keyword evidence="5" id="KW-0175">Coiled coil</keyword>
<dbReference type="GO" id="GO:0090575">
    <property type="term" value="C:RNA polymerase II transcription regulator complex"/>
    <property type="evidence" value="ECO:0007669"/>
    <property type="project" value="TreeGrafter"/>
</dbReference>
<keyword evidence="3" id="KW-0804">Transcription</keyword>
<dbReference type="FunFam" id="4.10.280.10:FF:000103">
    <property type="entry name" value="Transcription factor bHLH162"/>
    <property type="match status" value="1"/>
</dbReference>
<dbReference type="PROSITE" id="PS50888">
    <property type="entry name" value="BHLH"/>
    <property type="match status" value="1"/>
</dbReference>
<evidence type="ECO:0000259" key="6">
    <source>
        <dbReference type="PROSITE" id="PS50888"/>
    </source>
</evidence>
<dbReference type="SUPFAM" id="SSF47459">
    <property type="entry name" value="HLH, helix-loop-helix DNA-binding domain"/>
    <property type="match status" value="1"/>
</dbReference>
<dbReference type="Proteomes" id="UP000327013">
    <property type="component" value="Chromosome 6"/>
</dbReference>
<evidence type="ECO:0000313" key="8">
    <source>
        <dbReference type="Proteomes" id="UP000327013"/>
    </source>
</evidence>
<dbReference type="PANTHER" id="PTHR13935">
    <property type="entry name" value="ACHAETE-SCUTE TRANSCRIPTION FACTOR-RELATED"/>
    <property type="match status" value="1"/>
</dbReference>
<accession>A0A5N6RC59</accession>
<evidence type="ECO:0000313" key="7">
    <source>
        <dbReference type="EMBL" id="KAE8075946.1"/>
    </source>
</evidence>
<dbReference type="GO" id="GO:0000977">
    <property type="term" value="F:RNA polymerase II transcription regulatory region sequence-specific DNA binding"/>
    <property type="evidence" value="ECO:0007669"/>
    <property type="project" value="TreeGrafter"/>
</dbReference>
<dbReference type="InterPro" id="IPR011598">
    <property type="entry name" value="bHLH_dom"/>
</dbReference>
<reference evidence="7 8" key="1">
    <citation type="submission" date="2019-06" db="EMBL/GenBank/DDBJ databases">
        <title>A chromosomal-level reference genome of Carpinus fangiana (Coryloideae, Betulaceae).</title>
        <authorList>
            <person name="Yang X."/>
            <person name="Wang Z."/>
            <person name="Zhang L."/>
            <person name="Hao G."/>
            <person name="Liu J."/>
            <person name="Yang Y."/>
        </authorList>
    </citation>
    <scope>NUCLEOTIDE SEQUENCE [LARGE SCALE GENOMIC DNA]</scope>
    <source>
        <strain evidence="7">Cfa_2016G</strain>
        <tissue evidence="7">Leaf</tissue>
    </source>
</reference>
<dbReference type="InterPro" id="IPR015660">
    <property type="entry name" value="MASH1/Ascl1a-like"/>
</dbReference>
<evidence type="ECO:0000256" key="1">
    <source>
        <dbReference type="ARBA" id="ARBA00004123"/>
    </source>
</evidence>
<feature type="domain" description="BHLH" evidence="6">
    <location>
        <begin position="23"/>
        <end position="75"/>
    </location>
</feature>
<dbReference type="GO" id="GO:0000981">
    <property type="term" value="F:DNA-binding transcription factor activity, RNA polymerase II-specific"/>
    <property type="evidence" value="ECO:0007669"/>
    <property type="project" value="TreeGrafter"/>
</dbReference>
<dbReference type="PANTHER" id="PTHR13935:SF63">
    <property type="entry name" value="BHLH DOMAIN-CONTAINING PROTEIN"/>
    <property type="match status" value="1"/>
</dbReference>
<evidence type="ECO:0000256" key="4">
    <source>
        <dbReference type="ARBA" id="ARBA00023242"/>
    </source>
</evidence>
<keyword evidence="2" id="KW-0805">Transcription regulation</keyword>
<evidence type="ECO:0000256" key="5">
    <source>
        <dbReference type="SAM" id="Coils"/>
    </source>
</evidence>
<dbReference type="Pfam" id="PF00010">
    <property type="entry name" value="HLH"/>
    <property type="match status" value="1"/>
</dbReference>
<evidence type="ECO:0000256" key="3">
    <source>
        <dbReference type="ARBA" id="ARBA00023163"/>
    </source>
</evidence>
<dbReference type="InterPro" id="IPR036638">
    <property type="entry name" value="HLH_DNA-bd_sf"/>
</dbReference>
<dbReference type="AlphaFoldDB" id="A0A5N6RC59"/>
<sequence>MVFFVANNLSERNMNHQGSQSTSTKIERRLIEKNRRNQMKILYSKLNVLLPNQNSKEALPLPDQIDEAISHIKSLETKMKKFKEKKESLMGRKRSYACTNFETTSSSAAILKSPQIEIREMGSSLEVVLTTGKDNQFIFNEIIHILHEEQAEVLSASYSVSGDSIYHIVHAQIAGSSLDFGATKVTERLKSLIYGSTSDVELQSDLWDFDYDVQPDSWNF</sequence>
<evidence type="ECO:0000256" key="2">
    <source>
        <dbReference type="ARBA" id="ARBA00023015"/>
    </source>
</evidence>
<dbReference type="OrthoDB" id="752507at2759"/>
<keyword evidence="4" id="KW-0539">Nucleus</keyword>
<name>A0A5N6RC59_9ROSI</name>
<keyword evidence="8" id="KW-1185">Reference proteome</keyword>
<dbReference type="GO" id="GO:0046983">
    <property type="term" value="F:protein dimerization activity"/>
    <property type="evidence" value="ECO:0007669"/>
    <property type="project" value="InterPro"/>
</dbReference>
<dbReference type="Gene3D" id="4.10.280.10">
    <property type="entry name" value="Helix-loop-helix DNA-binding domain"/>
    <property type="match status" value="1"/>
</dbReference>